<dbReference type="SUPFAM" id="SSF140683">
    <property type="entry name" value="SP0561-like"/>
    <property type="match status" value="1"/>
</dbReference>
<dbReference type="InterPro" id="IPR015077">
    <property type="entry name" value="DUF1858"/>
</dbReference>
<dbReference type="NCBIfam" id="TIGR03980">
    <property type="entry name" value="prismane_assoc"/>
    <property type="match status" value="1"/>
</dbReference>
<dbReference type="AlphaFoldDB" id="A0A3B0QXD4"/>
<dbReference type="Pfam" id="PF08984">
    <property type="entry name" value="DUF1858"/>
    <property type="match status" value="1"/>
</dbReference>
<accession>A0A3B0QXD4</accession>
<evidence type="ECO:0000313" key="2">
    <source>
        <dbReference type="EMBL" id="VAV84759.1"/>
    </source>
</evidence>
<proteinExistence type="predicted"/>
<gene>
    <name evidence="2" type="ORF">MNBD_DELTA01-146</name>
</gene>
<protein>
    <recommendedName>
        <fullName evidence="1">DUF1858 domain-containing protein</fullName>
    </recommendedName>
</protein>
<dbReference type="PANTHER" id="PTHR39341">
    <property type="entry name" value="BSL7085 PROTEIN"/>
    <property type="match status" value="1"/>
</dbReference>
<organism evidence="2">
    <name type="scientific">hydrothermal vent metagenome</name>
    <dbReference type="NCBI Taxonomy" id="652676"/>
    <lineage>
        <taxon>unclassified sequences</taxon>
        <taxon>metagenomes</taxon>
        <taxon>ecological metagenomes</taxon>
    </lineage>
</organism>
<dbReference type="EMBL" id="UOEA01000072">
    <property type="protein sequence ID" value="VAV84759.1"/>
    <property type="molecule type" value="Genomic_DNA"/>
</dbReference>
<sequence length="69" mass="7488">MSDNQITPDMSIGDVMEKFPATDKVFMKYFGDGCFTCPGAKTEDIAFGCTMHGVAVEDIMADLNEAISQ</sequence>
<feature type="domain" description="DUF1858" evidence="1">
    <location>
        <begin position="6"/>
        <end position="59"/>
    </location>
</feature>
<reference evidence="2" key="1">
    <citation type="submission" date="2018-06" db="EMBL/GenBank/DDBJ databases">
        <authorList>
            <person name="Zhirakovskaya E."/>
        </authorList>
    </citation>
    <scope>NUCLEOTIDE SEQUENCE</scope>
</reference>
<name>A0A3B0QXD4_9ZZZZ</name>
<evidence type="ECO:0000259" key="1">
    <source>
        <dbReference type="Pfam" id="PF08984"/>
    </source>
</evidence>
<dbReference type="InterPro" id="IPR038062">
    <property type="entry name" value="ScdA-like_N_sf"/>
</dbReference>
<dbReference type="InterPro" id="IPR023883">
    <property type="entry name" value="CHP03980_redox-disulphide"/>
</dbReference>
<dbReference type="PANTHER" id="PTHR39341:SF1">
    <property type="entry name" value="DUF1858 DOMAIN-CONTAINING PROTEIN"/>
    <property type="match status" value="1"/>
</dbReference>
<dbReference type="Gene3D" id="1.10.3910.10">
    <property type="entry name" value="SP0561-like"/>
    <property type="match status" value="1"/>
</dbReference>